<evidence type="ECO:0000256" key="2">
    <source>
        <dbReference type="PROSITE-ProRule" id="PRU00117"/>
    </source>
</evidence>
<protein>
    <recommendedName>
        <fullName evidence="4">K Homology domain-containing protein</fullName>
    </recommendedName>
</protein>
<evidence type="ECO:0000313" key="6">
    <source>
        <dbReference type="Proteomes" id="UP000325577"/>
    </source>
</evidence>
<proteinExistence type="predicted"/>
<dbReference type="InterPro" id="IPR004087">
    <property type="entry name" value="KH_dom"/>
</dbReference>
<dbReference type="PANTHER" id="PTHR10288">
    <property type="entry name" value="KH DOMAIN CONTAINING RNA BINDING PROTEIN"/>
    <property type="match status" value="1"/>
</dbReference>
<dbReference type="SMART" id="SM00322">
    <property type="entry name" value="KH"/>
    <property type="match status" value="1"/>
</dbReference>
<keyword evidence="6" id="KW-1185">Reference proteome</keyword>
<dbReference type="InterPro" id="IPR036612">
    <property type="entry name" value="KH_dom_type_1_sf"/>
</dbReference>
<gene>
    <name evidence="5" type="ORF">F0562_021172</name>
</gene>
<feature type="compositionally biased region" description="Low complexity" evidence="3">
    <location>
        <begin position="1"/>
        <end position="16"/>
    </location>
</feature>
<dbReference type="GO" id="GO:0003723">
    <property type="term" value="F:RNA binding"/>
    <property type="evidence" value="ECO:0007669"/>
    <property type="project" value="UniProtKB-UniRule"/>
</dbReference>
<accession>A0A5J5BJV0</accession>
<keyword evidence="2" id="KW-0694">RNA-binding</keyword>
<sequence length="154" mass="16179">MQMQMPNAQANQNVPPHQSWGPPPQVTISPSNQPPLDKQPLQGPPTYGRDASMGVHTNVAATTVSGHKVGVGGISSQLLIIQSMQIPGSYAVAVIGTSGEKISYIRRASCAIIAIQETKGVPGEMTVKVNGSASEVHTAQQLIQNFIVEADGKE</sequence>
<evidence type="ECO:0000256" key="1">
    <source>
        <dbReference type="ARBA" id="ARBA00022737"/>
    </source>
</evidence>
<name>A0A5J5BJV0_9ASTE</name>
<dbReference type="AlphaFoldDB" id="A0A5J5BJV0"/>
<dbReference type="InterPro" id="IPR004088">
    <property type="entry name" value="KH_dom_type_1"/>
</dbReference>
<dbReference type="EMBL" id="CM018034">
    <property type="protein sequence ID" value="KAA8543333.1"/>
    <property type="molecule type" value="Genomic_DNA"/>
</dbReference>
<dbReference type="Proteomes" id="UP000325577">
    <property type="component" value="Linkage Group LG11"/>
</dbReference>
<dbReference type="OrthoDB" id="442947at2759"/>
<dbReference type="PROSITE" id="PS50084">
    <property type="entry name" value="KH_TYPE_1"/>
    <property type="match status" value="1"/>
</dbReference>
<evidence type="ECO:0000259" key="4">
    <source>
        <dbReference type="SMART" id="SM00322"/>
    </source>
</evidence>
<dbReference type="SUPFAM" id="SSF54791">
    <property type="entry name" value="Eukaryotic type KH-domain (KH-domain type I)"/>
    <property type="match status" value="1"/>
</dbReference>
<evidence type="ECO:0000256" key="3">
    <source>
        <dbReference type="SAM" id="MobiDB-lite"/>
    </source>
</evidence>
<organism evidence="5 6">
    <name type="scientific">Nyssa sinensis</name>
    <dbReference type="NCBI Taxonomy" id="561372"/>
    <lineage>
        <taxon>Eukaryota</taxon>
        <taxon>Viridiplantae</taxon>
        <taxon>Streptophyta</taxon>
        <taxon>Embryophyta</taxon>
        <taxon>Tracheophyta</taxon>
        <taxon>Spermatophyta</taxon>
        <taxon>Magnoliopsida</taxon>
        <taxon>eudicotyledons</taxon>
        <taxon>Gunneridae</taxon>
        <taxon>Pentapetalae</taxon>
        <taxon>asterids</taxon>
        <taxon>Cornales</taxon>
        <taxon>Nyssaceae</taxon>
        <taxon>Nyssa</taxon>
    </lineage>
</organism>
<evidence type="ECO:0000313" key="5">
    <source>
        <dbReference type="EMBL" id="KAA8543333.1"/>
    </source>
</evidence>
<keyword evidence="1" id="KW-0677">Repeat</keyword>
<feature type="domain" description="K Homology" evidence="4">
    <location>
        <begin position="78"/>
        <end position="148"/>
    </location>
</feature>
<dbReference type="Pfam" id="PF00013">
    <property type="entry name" value="KH_1"/>
    <property type="match status" value="1"/>
</dbReference>
<dbReference type="Gene3D" id="3.30.1370.10">
    <property type="entry name" value="K Homology domain, type 1"/>
    <property type="match status" value="1"/>
</dbReference>
<reference evidence="5 6" key="1">
    <citation type="submission" date="2019-09" db="EMBL/GenBank/DDBJ databases">
        <title>A chromosome-level genome assembly of the Chinese tupelo Nyssa sinensis.</title>
        <authorList>
            <person name="Yang X."/>
            <person name="Kang M."/>
            <person name="Yang Y."/>
            <person name="Xiong H."/>
            <person name="Wang M."/>
            <person name="Zhang Z."/>
            <person name="Wang Z."/>
            <person name="Wu H."/>
            <person name="Ma T."/>
            <person name="Liu J."/>
            <person name="Xi Z."/>
        </authorList>
    </citation>
    <scope>NUCLEOTIDE SEQUENCE [LARGE SCALE GENOMIC DNA]</scope>
    <source>
        <strain evidence="5">J267</strain>
        <tissue evidence="5">Leaf</tissue>
    </source>
</reference>
<feature type="region of interest" description="Disordered" evidence="3">
    <location>
        <begin position="1"/>
        <end position="54"/>
    </location>
</feature>